<dbReference type="Pfam" id="PF07697">
    <property type="entry name" value="7TMR-HDED"/>
    <property type="match status" value="1"/>
</dbReference>
<feature type="transmembrane region" description="Helical" evidence="1">
    <location>
        <begin position="349"/>
        <end position="364"/>
    </location>
</feature>
<dbReference type="OrthoDB" id="9806952at2"/>
<evidence type="ECO:0000313" key="3">
    <source>
        <dbReference type="EMBL" id="KJF41997.1"/>
    </source>
</evidence>
<keyword evidence="1" id="KW-0812">Transmembrane</keyword>
<dbReference type="InterPro" id="IPR011624">
    <property type="entry name" value="Metal-dep_PHydrolase_7TM_extra"/>
</dbReference>
<dbReference type="Gene3D" id="1.10.3210.10">
    <property type="entry name" value="Hypothetical protein af1432"/>
    <property type="match status" value="1"/>
</dbReference>
<dbReference type="SMART" id="SM00471">
    <property type="entry name" value="HDc"/>
    <property type="match status" value="1"/>
</dbReference>
<evidence type="ECO:0000313" key="4">
    <source>
        <dbReference type="Proteomes" id="UP000032544"/>
    </source>
</evidence>
<dbReference type="EMBL" id="JRHC01000007">
    <property type="protein sequence ID" value="KJF41997.1"/>
    <property type="molecule type" value="Genomic_DNA"/>
</dbReference>
<feature type="transmembrane region" description="Helical" evidence="1">
    <location>
        <begin position="268"/>
        <end position="291"/>
    </location>
</feature>
<reference evidence="3 4" key="1">
    <citation type="submission" date="2014-09" db="EMBL/GenBank/DDBJ databases">
        <title>Draft Genome Sequence of Draconibacterium sp. JN14CK-3.</title>
        <authorList>
            <person name="Dong C."/>
            <person name="Lai Q."/>
            <person name="Shao Z."/>
        </authorList>
    </citation>
    <scope>NUCLEOTIDE SEQUENCE [LARGE SCALE GENOMIC DNA]</scope>
    <source>
        <strain evidence="3 4">JN14CK-3</strain>
    </source>
</reference>
<dbReference type="InterPro" id="IPR006675">
    <property type="entry name" value="HDIG_dom"/>
</dbReference>
<dbReference type="Proteomes" id="UP000032544">
    <property type="component" value="Unassembled WGS sequence"/>
</dbReference>
<gene>
    <name evidence="3" type="ORF">LH29_22200</name>
</gene>
<dbReference type="InterPro" id="IPR052722">
    <property type="entry name" value="PgpH_phosphodiesterase"/>
</dbReference>
<dbReference type="NCBIfam" id="TIGR00277">
    <property type="entry name" value="HDIG"/>
    <property type="match status" value="1"/>
</dbReference>
<dbReference type="STRING" id="1544798.LH29_22200"/>
<dbReference type="PANTHER" id="PTHR36442:SF1">
    <property type="entry name" value="CYCLIC-DI-AMP PHOSPHODIESTERASE PGPH"/>
    <property type="match status" value="1"/>
</dbReference>
<dbReference type="AlphaFoldDB" id="A0A0D8J515"/>
<dbReference type="InterPro" id="IPR003607">
    <property type="entry name" value="HD/PDEase_dom"/>
</dbReference>
<organism evidence="3 4">
    <name type="scientific">Draconibacterium sediminis</name>
    <dbReference type="NCBI Taxonomy" id="1544798"/>
    <lineage>
        <taxon>Bacteria</taxon>
        <taxon>Pseudomonadati</taxon>
        <taxon>Bacteroidota</taxon>
        <taxon>Bacteroidia</taxon>
        <taxon>Marinilabiliales</taxon>
        <taxon>Prolixibacteraceae</taxon>
        <taxon>Draconibacterium</taxon>
    </lineage>
</organism>
<keyword evidence="1" id="KW-1133">Transmembrane helix</keyword>
<evidence type="ECO:0000256" key="1">
    <source>
        <dbReference type="SAM" id="Phobius"/>
    </source>
</evidence>
<keyword evidence="4" id="KW-1185">Reference proteome</keyword>
<dbReference type="PANTHER" id="PTHR36442">
    <property type="entry name" value="CYCLIC-DI-AMP PHOSPHODIESTERASE PGPH"/>
    <property type="match status" value="1"/>
</dbReference>
<feature type="domain" description="HD/PDEase" evidence="2">
    <location>
        <begin position="477"/>
        <end position="634"/>
    </location>
</feature>
<dbReference type="CDD" id="cd00077">
    <property type="entry name" value="HDc"/>
    <property type="match status" value="1"/>
</dbReference>
<name>A0A0D8J515_9BACT</name>
<evidence type="ECO:0000259" key="2">
    <source>
        <dbReference type="SMART" id="SM00471"/>
    </source>
</evidence>
<dbReference type="SUPFAM" id="SSF109604">
    <property type="entry name" value="HD-domain/PDEase-like"/>
    <property type="match status" value="1"/>
</dbReference>
<sequence length="694" mass="79764">MKKLMRKLKSYTRLFLQLSLFVLTAVALYLILPGEPKFKYEYQRGFPWQHENLVAPFDFAILKTANELNDEKTEQISSLVPYFSNDTTKKSESVARLRQDLELDIDTTNTAKKRIFEALSTKLDELYGNGILLFSIDIYEELKGKEEINKRTGNIVQKEDVDQLYSEKSAYNALLNTRQNLVSEGNNFPWLTNLNLERYITANLSYDSETSQKEIDEITQSISATRGMVKQGQRIVLQGEIVDAEKYQMLESLKASYEKERGNDVNRYMVSIGKVLLISVLLSFIFVFLLLYRRDILQHLNKLSFMLMLMAGTILLSNFINTFPNLHIYMVPFAVFPIMIRTFFDSRTAIFTLIITTLLMGFYAPNNYEFILLQVSAGLIAVFSLNKMHRRVHLVLAALWVFLTYLVVFTALNLIHEGTFISYDYSMLKWFAISSVLILLVYPLVYIFEKLFGFVSDVTLIEISDSNQPLLRKLAEQAPGTFQHSMQIANLAEEVILRIGGNPFLVRAGALYHDIGKIGRPNFFIENQAMGMNPHDRISHLKSAEVIIDHVKNGVKMAQKHKLPAVIIEFIATHHGTTKAKYFYLKHQELNPDQEVDEDAFAYPGPLPRSKEAAVVMLVDGIEAASRSMKEKTHENLKALIDSMIDKKIEDKQLDDSDLTFSDINTIKRTLLEKLINIYHIRIEYPNEKKEKKQ</sequence>
<dbReference type="InterPro" id="IPR011621">
    <property type="entry name" value="Metal-dep_PHydrolase_7TM_intra"/>
</dbReference>
<feature type="transmembrane region" description="Helical" evidence="1">
    <location>
        <begin position="303"/>
        <end position="320"/>
    </location>
</feature>
<feature type="transmembrane region" description="Helical" evidence="1">
    <location>
        <begin position="393"/>
        <end position="415"/>
    </location>
</feature>
<proteinExistence type="predicted"/>
<protein>
    <recommendedName>
        <fullName evidence="2">HD/PDEase domain-containing protein</fullName>
    </recommendedName>
</protein>
<comment type="caution">
    <text evidence="3">The sequence shown here is derived from an EMBL/GenBank/DDBJ whole genome shotgun (WGS) entry which is preliminary data.</text>
</comment>
<dbReference type="Pfam" id="PF01966">
    <property type="entry name" value="HD"/>
    <property type="match status" value="1"/>
</dbReference>
<dbReference type="PATRIC" id="fig|1544798.3.peg.4620"/>
<feature type="transmembrane region" description="Helical" evidence="1">
    <location>
        <begin position="427"/>
        <end position="448"/>
    </location>
</feature>
<dbReference type="Pfam" id="PF07698">
    <property type="entry name" value="7TM-7TMR_HD"/>
    <property type="match status" value="1"/>
</dbReference>
<accession>A0A0D8J515</accession>
<keyword evidence="1" id="KW-0472">Membrane</keyword>
<dbReference type="InterPro" id="IPR006674">
    <property type="entry name" value="HD_domain"/>
</dbReference>